<comment type="caution">
    <text evidence="1">The sequence shown here is derived from an EMBL/GenBank/DDBJ whole genome shotgun (WGS) entry which is preliminary data.</text>
</comment>
<organism evidence="1 2">
    <name type="scientific">Mesocricetibacter intestinalis</name>
    <dbReference type="NCBI Taxonomy" id="1521930"/>
    <lineage>
        <taxon>Bacteria</taxon>
        <taxon>Pseudomonadati</taxon>
        <taxon>Pseudomonadota</taxon>
        <taxon>Gammaproteobacteria</taxon>
        <taxon>Pasteurellales</taxon>
        <taxon>Pasteurellaceae</taxon>
        <taxon>Mesocricetibacter</taxon>
    </lineage>
</organism>
<proteinExistence type="predicted"/>
<dbReference type="Pfam" id="PF03843">
    <property type="entry name" value="Slp"/>
    <property type="match status" value="1"/>
</dbReference>
<evidence type="ECO:0000313" key="2">
    <source>
        <dbReference type="Proteomes" id="UP000295657"/>
    </source>
</evidence>
<dbReference type="NCBIfam" id="TIGR00752">
    <property type="entry name" value="slp"/>
    <property type="match status" value="1"/>
</dbReference>
<dbReference type="OrthoDB" id="5295757at2"/>
<dbReference type="PIRSF" id="PIRSF004982">
    <property type="entry name" value="SlP"/>
    <property type="match status" value="1"/>
</dbReference>
<dbReference type="PANTHER" id="PTHR37530">
    <property type="entry name" value="OUTER MEMBRANE PROTEIN SLP"/>
    <property type="match status" value="1"/>
</dbReference>
<dbReference type="RefSeq" id="WP_133544846.1">
    <property type="nucleotide sequence ID" value="NZ_SNYQ01000005.1"/>
</dbReference>
<dbReference type="PANTHER" id="PTHR37530:SF1">
    <property type="entry name" value="OUTER MEMBRANE PROTEIN SLP"/>
    <property type="match status" value="1"/>
</dbReference>
<keyword evidence="2" id="KW-1185">Reference proteome</keyword>
<dbReference type="InterPro" id="IPR004658">
    <property type="entry name" value="OMP_Slp"/>
</dbReference>
<keyword evidence="1" id="KW-0449">Lipoprotein</keyword>
<accession>A0A4R6VAP1</accession>
<gene>
    <name evidence="1" type="ORF">EDC45_1388</name>
</gene>
<dbReference type="GO" id="GO:0019867">
    <property type="term" value="C:outer membrane"/>
    <property type="evidence" value="ECO:0007669"/>
    <property type="project" value="InterPro"/>
</dbReference>
<dbReference type="EMBL" id="SNYQ01000005">
    <property type="protein sequence ID" value="TDQ57334.1"/>
    <property type="molecule type" value="Genomic_DNA"/>
</dbReference>
<protein>
    <submittedName>
        <fullName evidence="1">Outer membrane lipoprotein</fullName>
    </submittedName>
</protein>
<dbReference type="AlphaFoldDB" id="A0A4R6VAP1"/>
<sequence>MKKGFILLSSVLLLSACVSPPQGLEKEQSSLRNIKDIVAEDYACRCKTVRLGGKVLSATAMKDRMRVEILSLPIASFSAKPVLSADSDGRFIAYLDGFIEPENLIQQYITVSGILKGTETEKIDRADYTYPVVQVKNYKKWRLAQRYAYAAEDWEDFDGYYASPFWGWPSPFWYPRPMLRYYLY</sequence>
<evidence type="ECO:0000313" key="1">
    <source>
        <dbReference type="EMBL" id="TDQ57334.1"/>
    </source>
</evidence>
<reference evidence="1 2" key="1">
    <citation type="submission" date="2019-03" db="EMBL/GenBank/DDBJ databases">
        <title>Genomic Encyclopedia of Type Strains, Phase IV (KMG-IV): sequencing the most valuable type-strain genomes for metagenomic binning, comparative biology and taxonomic classification.</title>
        <authorList>
            <person name="Goeker M."/>
        </authorList>
    </citation>
    <scope>NUCLEOTIDE SEQUENCE [LARGE SCALE GENOMIC DNA]</scope>
    <source>
        <strain evidence="1 2">DSM 28403</strain>
    </source>
</reference>
<dbReference type="Proteomes" id="UP000295657">
    <property type="component" value="Unassembled WGS sequence"/>
</dbReference>
<name>A0A4R6VAP1_9PAST</name>
<dbReference type="PROSITE" id="PS51257">
    <property type="entry name" value="PROKAR_LIPOPROTEIN"/>
    <property type="match status" value="1"/>
</dbReference>